<sequence length="381" mass="42895">MTQTSHYKNPLDASSSTVDTSVFPGFRFSPTDEELISYYLKRKIDGLEQSVQVISDVDICGCEPWDLPGKAIIPSDHEWYFFCPRGKRYPNGSQTKRATKVGYWKATGKERAVKSGSNLIGTKRTLVFHIGRAPEAERTHWIMHEYSIKGKGRDSFVVCRLRKKIVGSVNDDSSNSNSVGQGDFAVTDSGVSPVAQLGNEMNQPQTGLQEEDEEIECFSRKQNSSSDTPFIQQNESTSESVQKLHDIGECSSQKDCDAEDDCFADILNEDIIKLDYSSLRENPKADKLSQTERVSKQQANALKLPSQGTAQRRIRLEKQVKFYRAETPKVTDVGFLKSIFSVGTDNRFIVMIFKIMALLVLFLLVLRCISHLKMFTCIIKL</sequence>
<evidence type="ECO:0000256" key="6">
    <source>
        <dbReference type="SAM" id="Phobius"/>
    </source>
</evidence>
<dbReference type="PANTHER" id="PTHR31744">
    <property type="entry name" value="PROTEIN CUP-SHAPED COTYLEDON 2-RELATED"/>
    <property type="match status" value="1"/>
</dbReference>
<keyword evidence="1" id="KW-0805">Transcription regulation</keyword>
<feature type="region of interest" description="Disordered" evidence="5">
    <location>
        <begin position="203"/>
        <end position="240"/>
    </location>
</feature>
<keyword evidence="6" id="KW-0472">Membrane</keyword>
<comment type="caution">
    <text evidence="8">The sequence shown here is derived from an EMBL/GenBank/DDBJ whole genome shotgun (WGS) entry which is preliminary data.</text>
</comment>
<evidence type="ECO:0000313" key="9">
    <source>
        <dbReference type="Proteomes" id="UP001141806"/>
    </source>
</evidence>
<dbReference type="PROSITE" id="PS51005">
    <property type="entry name" value="NAC"/>
    <property type="match status" value="1"/>
</dbReference>
<evidence type="ECO:0000313" key="8">
    <source>
        <dbReference type="EMBL" id="KAJ4970107.1"/>
    </source>
</evidence>
<dbReference type="GO" id="GO:0003677">
    <property type="term" value="F:DNA binding"/>
    <property type="evidence" value="ECO:0007669"/>
    <property type="project" value="UniProtKB-KW"/>
</dbReference>
<protein>
    <recommendedName>
        <fullName evidence="7">NAC domain-containing protein</fullName>
    </recommendedName>
</protein>
<keyword evidence="6" id="KW-1133">Transmembrane helix</keyword>
<evidence type="ECO:0000256" key="2">
    <source>
        <dbReference type="ARBA" id="ARBA00023125"/>
    </source>
</evidence>
<keyword evidence="2" id="KW-0238">DNA-binding</keyword>
<evidence type="ECO:0000256" key="1">
    <source>
        <dbReference type="ARBA" id="ARBA00023015"/>
    </source>
</evidence>
<dbReference type="Gene3D" id="2.170.150.80">
    <property type="entry name" value="NAC domain"/>
    <property type="match status" value="1"/>
</dbReference>
<evidence type="ECO:0000259" key="7">
    <source>
        <dbReference type="PROSITE" id="PS51005"/>
    </source>
</evidence>
<dbReference type="SUPFAM" id="SSF101941">
    <property type="entry name" value="NAC domain"/>
    <property type="match status" value="1"/>
</dbReference>
<dbReference type="InterPro" id="IPR036093">
    <property type="entry name" value="NAC_dom_sf"/>
</dbReference>
<dbReference type="GO" id="GO:0006355">
    <property type="term" value="P:regulation of DNA-templated transcription"/>
    <property type="evidence" value="ECO:0007669"/>
    <property type="project" value="InterPro"/>
</dbReference>
<dbReference type="Proteomes" id="UP001141806">
    <property type="component" value="Unassembled WGS sequence"/>
</dbReference>
<accession>A0A9Q0QSD8</accession>
<reference evidence="8" key="1">
    <citation type="journal article" date="2023" name="Plant J.">
        <title>The genome of the king protea, Protea cynaroides.</title>
        <authorList>
            <person name="Chang J."/>
            <person name="Duong T.A."/>
            <person name="Schoeman C."/>
            <person name="Ma X."/>
            <person name="Roodt D."/>
            <person name="Barker N."/>
            <person name="Li Z."/>
            <person name="Van de Peer Y."/>
            <person name="Mizrachi E."/>
        </authorList>
    </citation>
    <scope>NUCLEOTIDE SEQUENCE</scope>
    <source>
        <tissue evidence="8">Young leaves</tissue>
    </source>
</reference>
<dbReference type="AlphaFoldDB" id="A0A9Q0QSD8"/>
<evidence type="ECO:0000256" key="3">
    <source>
        <dbReference type="ARBA" id="ARBA00023163"/>
    </source>
</evidence>
<keyword evidence="6" id="KW-0812">Transmembrane</keyword>
<dbReference type="EMBL" id="JAMYWD010000005">
    <property type="protein sequence ID" value="KAJ4970107.1"/>
    <property type="molecule type" value="Genomic_DNA"/>
</dbReference>
<dbReference type="InterPro" id="IPR003441">
    <property type="entry name" value="NAC-dom"/>
</dbReference>
<proteinExistence type="predicted"/>
<keyword evidence="9" id="KW-1185">Reference proteome</keyword>
<feature type="compositionally biased region" description="Polar residues" evidence="5">
    <location>
        <begin position="220"/>
        <end position="240"/>
    </location>
</feature>
<dbReference type="Pfam" id="PF02365">
    <property type="entry name" value="NAM"/>
    <property type="match status" value="1"/>
</dbReference>
<dbReference type="OrthoDB" id="1935348at2759"/>
<name>A0A9Q0QSD8_9MAGN</name>
<gene>
    <name evidence="8" type="ORF">NE237_003206</name>
</gene>
<feature type="domain" description="NAC" evidence="7">
    <location>
        <begin position="22"/>
        <end position="164"/>
    </location>
</feature>
<organism evidence="8 9">
    <name type="scientific">Protea cynaroides</name>
    <dbReference type="NCBI Taxonomy" id="273540"/>
    <lineage>
        <taxon>Eukaryota</taxon>
        <taxon>Viridiplantae</taxon>
        <taxon>Streptophyta</taxon>
        <taxon>Embryophyta</taxon>
        <taxon>Tracheophyta</taxon>
        <taxon>Spermatophyta</taxon>
        <taxon>Magnoliopsida</taxon>
        <taxon>Proteales</taxon>
        <taxon>Proteaceae</taxon>
        <taxon>Protea</taxon>
    </lineage>
</organism>
<feature type="transmembrane region" description="Helical" evidence="6">
    <location>
        <begin position="348"/>
        <end position="366"/>
    </location>
</feature>
<keyword evidence="3" id="KW-0804">Transcription</keyword>
<dbReference type="PANTHER" id="PTHR31744:SF210">
    <property type="entry name" value="NAC DOMAIN-CONTAINING PROTEIN 86-LIKE"/>
    <property type="match status" value="1"/>
</dbReference>
<keyword evidence="4" id="KW-0539">Nucleus</keyword>
<evidence type="ECO:0000256" key="5">
    <source>
        <dbReference type="SAM" id="MobiDB-lite"/>
    </source>
</evidence>
<evidence type="ECO:0000256" key="4">
    <source>
        <dbReference type="ARBA" id="ARBA00023242"/>
    </source>
</evidence>